<gene>
    <name evidence="1" type="ORF">ARMSODRAFT_778976</name>
</gene>
<accession>A0A2H3C8D6</accession>
<sequence>MLCTMRLLKSKYQCYLFILLPEEDIFDSDTDKEHEDGILGKFKAEGMNVTVEGTEDDSPVLDNQTPSAYIPLRDQESIYWIRQHTLVSSALVSRKVTHLQKQILSYKNLSPQSSAV</sequence>
<dbReference type="AlphaFoldDB" id="A0A2H3C8D6"/>
<protein>
    <submittedName>
        <fullName evidence="1">Uncharacterized protein</fullName>
    </submittedName>
</protein>
<evidence type="ECO:0000313" key="2">
    <source>
        <dbReference type="Proteomes" id="UP000218334"/>
    </source>
</evidence>
<organism evidence="1 2">
    <name type="scientific">Armillaria solidipes</name>
    <dbReference type="NCBI Taxonomy" id="1076256"/>
    <lineage>
        <taxon>Eukaryota</taxon>
        <taxon>Fungi</taxon>
        <taxon>Dikarya</taxon>
        <taxon>Basidiomycota</taxon>
        <taxon>Agaricomycotina</taxon>
        <taxon>Agaricomycetes</taxon>
        <taxon>Agaricomycetidae</taxon>
        <taxon>Agaricales</taxon>
        <taxon>Marasmiineae</taxon>
        <taxon>Physalacriaceae</taxon>
        <taxon>Armillaria</taxon>
    </lineage>
</organism>
<dbReference type="EMBL" id="KZ293423">
    <property type="protein sequence ID" value="PBK71546.1"/>
    <property type="molecule type" value="Genomic_DNA"/>
</dbReference>
<keyword evidence="2" id="KW-1185">Reference proteome</keyword>
<name>A0A2H3C8D6_9AGAR</name>
<evidence type="ECO:0000313" key="1">
    <source>
        <dbReference type="EMBL" id="PBK71546.1"/>
    </source>
</evidence>
<reference evidence="2" key="1">
    <citation type="journal article" date="2017" name="Nat. Ecol. Evol.">
        <title>Genome expansion and lineage-specific genetic innovations in the forest pathogenic fungi Armillaria.</title>
        <authorList>
            <person name="Sipos G."/>
            <person name="Prasanna A.N."/>
            <person name="Walter M.C."/>
            <person name="O'Connor E."/>
            <person name="Balint B."/>
            <person name="Krizsan K."/>
            <person name="Kiss B."/>
            <person name="Hess J."/>
            <person name="Varga T."/>
            <person name="Slot J."/>
            <person name="Riley R."/>
            <person name="Boka B."/>
            <person name="Rigling D."/>
            <person name="Barry K."/>
            <person name="Lee J."/>
            <person name="Mihaltcheva S."/>
            <person name="LaButti K."/>
            <person name="Lipzen A."/>
            <person name="Waldron R."/>
            <person name="Moloney N.M."/>
            <person name="Sperisen C."/>
            <person name="Kredics L."/>
            <person name="Vagvoelgyi C."/>
            <person name="Patrignani A."/>
            <person name="Fitzpatrick D."/>
            <person name="Nagy I."/>
            <person name="Doyle S."/>
            <person name="Anderson J.B."/>
            <person name="Grigoriev I.V."/>
            <person name="Gueldener U."/>
            <person name="Muensterkoetter M."/>
            <person name="Nagy L.G."/>
        </authorList>
    </citation>
    <scope>NUCLEOTIDE SEQUENCE [LARGE SCALE GENOMIC DNA]</scope>
    <source>
        <strain evidence="2">28-4</strain>
    </source>
</reference>
<dbReference type="Proteomes" id="UP000218334">
    <property type="component" value="Unassembled WGS sequence"/>
</dbReference>
<proteinExistence type="predicted"/>